<protein>
    <submittedName>
        <fullName evidence="2">Uncharacterized protein</fullName>
    </submittedName>
</protein>
<reference evidence="2" key="1">
    <citation type="journal article" date="2014" name="Front. Microbiol.">
        <title>High frequency of phylogenetically diverse reductive dehalogenase-homologous genes in deep subseafloor sedimentary metagenomes.</title>
        <authorList>
            <person name="Kawai M."/>
            <person name="Futagami T."/>
            <person name="Toyoda A."/>
            <person name="Takaki Y."/>
            <person name="Nishi S."/>
            <person name="Hori S."/>
            <person name="Arai W."/>
            <person name="Tsubouchi T."/>
            <person name="Morono Y."/>
            <person name="Uchiyama I."/>
            <person name="Ito T."/>
            <person name="Fujiyama A."/>
            <person name="Inagaki F."/>
            <person name="Takami H."/>
        </authorList>
    </citation>
    <scope>NUCLEOTIDE SEQUENCE</scope>
    <source>
        <strain evidence="2">Expedition CK06-06</strain>
    </source>
</reference>
<proteinExistence type="predicted"/>
<accession>X0U423</accession>
<organism evidence="2">
    <name type="scientific">marine sediment metagenome</name>
    <dbReference type="NCBI Taxonomy" id="412755"/>
    <lineage>
        <taxon>unclassified sequences</taxon>
        <taxon>metagenomes</taxon>
        <taxon>ecological metagenomes</taxon>
    </lineage>
</organism>
<dbReference type="EMBL" id="BARS01029034">
    <property type="protein sequence ID" value="GAG00489.1"/>
    <property type="molecule type" value="Genomic_DNA"/>
</dbReference>
<feature type="non-terminal residue" evidence="2">
    <location>
        <position position="126"/>
    </location>
</feature>
<keyword evidence="1" id="KW-0812">Transmembrane</keyword>
<keyword evidence="1" id="KW-0472">Membrane</keyword>
<evidence type="ECO:0000313" key="2">
    <source>
        <dbReference type="EMBL" id="GAG00489.1"/>
    </source>
</evidence>
<dbReference type="AlphaFoldDB" id="X0U423"/>
<name>X0U423_9ZZZZ</name>
<gene>
    <name evidence="2" type="ORF">S01H1_45437</name>
</gene>
<keyword evidence="1" id="KW-1133">Transmembrane helix</keyword>
<evidence type="ECO:0000256" key="1">
    <source>
        <dbReference type="SAM" id="Phobius"/>
    </source>
</evidence>
<comment type="caution">
    <text evidence="2">The sequence shown here is derived from an EMBL/GenBank/DDBJ whole genome shotgun (WGS) entry which is preliminary data.</text>
</comment>
<feature type="transmembrane region" description="Helical" evidence="1">
    <location>
        <begin position="48"/>
        <end position="68"/>
    </location>
</feature>
<sequence length="126" mass="12919">MPPEEFGEEQALLQKIVRAAADAPAEPSPGAAERIRRRLGTRKTGTRWVPVAAGAALAAALVLVLSLVTSSRPRTLLSNVAVVRGQAIIASARLVAGASPCSVAVGQELRSSDNTLIVADLSGAGR</sequence>